<sequence length="564" mass="61802">MHATLITSVVALLPAATPVPPAPSTVTAKPTFPGKHPHHHHHDGALKPRTTSTTSFDPADFWPDLFPPNEWQEFHPGWGEESRPCHASQFYSCADPYVNRDNSCENANPNNGGEFGNWGCLCERAPKFFKCMSQAQNNDPECWRNGYNGDSCNDNRPQCCPWPVATISAKNDPSSTIDVQVEPELEHKDGDAWPRPAKGYKGKLKDCPDDYYSVSGGCCPAGFYFFTAALGGQTPCWRPLSSTAKVPPVTTKGVAEQGAKTNAETSTEPGDIQELSKATSAINNVIFSRHYPVDDPKDLSPAGKIGVSLGIGIPVSAALSALLWFLRRHRRNKKREKLRRAREQADNYRYYTHIWDGPHHGSVEHLLFPGGPGQELQTFNTRRTRNYMMNRTDSVHTTTSSTHEQISHLQQRQNELIAQRMNAANMNNTPGYPPPVHIPPRVSSAAATVNNNNAARYSYGHQLASHNTSGIPLARHSGNAWGAHAFDSNGEKARGEKEADENPFEDMGGAVGSSSSSSTHHNGVQQQRQSGSGGQHSAGHQGMYGLHGEEADEGYLEPPPEYKE</sequence>
<comment type="caution">
    <text evidence="4">The sequence shown here is derived from an EMBL/GenBank/DDBJ whole genome shotgun (WGS) entry which is preliminary data.</text>
</comment>
<feature type="chain" id="PRO_5042129883" evidence="3">
    <location>
        <begin position="19"/>
        <end position="564"/>
    </location>
</feature>
<dbReference type="EMBL" id="JAUTDP010000009">
    <property type="protein sequence ID" value="KAK3396178.1"/>
    <property type="molecule type" value="Genomic_DNA"/>
</dbReference>
<reference evidence="4" key="2">
    <citation type="submission" date="2023-07" db="EMBL/GenBank/DDBJ databases">
        <authorList>
            <consortium name="Lawrence Berkeley National Laboratory"/>
            <person name="Haridas S."/>
            <person name="Hensen N."/>
            <person name="Bonometti L."/>
            <person name="Westerberg I."/>
            <person name="Brannstrom I.O."/>
            <person name="Guillou S."/>
            <person name="Cros-Aarteil S."/>
            <person name="Calhoun S."/>
            <person name="Kuo A."/>
            <person name="Mondo S."/>
            <person name="Pangilinan J."/>
            <person name="Riley R."/>
            <person name="LaButti K."/>
            <person name="Andreopoulos B."/>
            <person name="Lipzen A."/>
            <person name="Chen C."/>
            <person name="Yanf M."/>
            <person name="Daum C."/>
            <person name="Ng V."/>
            <person name="Clum A."/>
            <person name="Steindorff A."/>
            <person name="Ohm R."/>
            <person name="Martin F."/>
            <person name="Silar P."/>
            <person name="Natvig D."/>
            <person name="Lalanne C."/>
            <person name="Gautier V."/>
            <person name="Ament-velasquez S.L."/>
            <person name="Kruys A."/>
            <person name="Hutchinson M.I."/>
            <person name="Powell A.J."/>
            <person name="Barry K."/>
            <person name="Miller A.N."/>
            <person name="Grigoriev I.V."/>
            <person name="Debuchy R."/>
            <person name="Gladieux P."/>
            <person name="Thoren M.H."/>
            <person name="Johannesson H."/>
        </authorList>
    </citation>
    <scope>NUCLEOTIDE SEQUENCE</scope>
    <source>
        <strain evidence="4">FGSC 1904</strain>
    </source>
</reference>
<feature type="transmembrane region" description="Helical" evidence="2">
    <location>
        <begin position="305"/>
        <end position="326"/>
    </location>
</feature>
<evidence type="ECO:0000313" key="5">
    <source>
        <dbReference type="Proteomes" id="UP001281003"/>
    </source>
</evidence>
<reference evidence="4" key="1">
    <citation type="journal article" date="2023" name="Mol. Phylogenet. Evol.">
        <title>Genome-scale phylogeny and comparative genomics of the fungal order Sordariales.</title>
        <authorList>
            <person name="Hensen N."/>
            <person name="Bonometti L."/>
            <person name="Westerberg I."/>
            <person name="Brannstrom I.O."/>
            <person name="Guillou S."/>
            <person name="Cros-Aarteil S."/>
            <person name="Calhoun S."/>
            <person name="Haridas S."/>
            <person name="Kuo A."/>
            <person name="Mondo S."/>
            <person name="Pangilinan J."/>
            <person name="Riley R."/>
            <person name="LaButti K."/>
            <person name="Andreopoulos B."/>
            <person name="Lipzen A."/>
            <person name="Chen C."/>
            <person name="Yan M."/>
            <person name="Daum C."/>
            <person name="Ng V."/>
            <person name="Clum A."/>
            <person name="Steindorff A."/>
            <person name="Ohm R.A."/>
            <person name="Martin F."/>
            <person name="Silar P."/>
            <person name="Natvig D.O."/>
            <person name="Lalanne C."/>
            <person name="Gautier V."/>
            <person name="Ament-Velasquez S.L."/>
            <person name="Kruys A."/>
            <person name="Hutchinson M.I."/>
            <person name="Powell A.J."/>
            <person name="Barry K."/>
            <person name="Miller A.N."/>
            <person name="Grigoriev I.V."/>
            <person name="Debuchy R."/>
            <person name="Gladieux P."/>
            <person name="Hiltunen Thoren M."/>
            <person name="Johannesson H."/>
        </authorList>
    </citation>
    <scope>NUCLEOTIDE SEQUENCE</scope>
    <source>
        <strain evidence="4">FGSC 1904</strain>
    </source>
</reference>
<organism evidence="4 5">
    <name type="scientific">Sordaria brevicollis</name>
    <dbReference type="NCBI Taxonomy" id="83679"/>
    <lineage>
        <taxon>Eukaryota</taxon>
        <taxon>Fungi</taxon>
        <taxon>Dikarya</taxon>
        <taxon>Ascomycota</taxon>
        <taxon>Pezizomycotina</taxon>
        <taxon>Sordariomycetes</taxon>
        <taxon>Sordariomycetidae</taxon>
        <taxon>Sordariales</taxon>
        <taxon>Sordariaceae</taxon>
        <taxon>Sordaria</taxon>
    </lineage>
</organism>
<keyword evidence="2" id="KW-0472">Membrane</keyword>
<keyword evidence="3" id="KW-0732">Signal</keyword>
<feature type="region of interest" description="Disordered" evidence="1">
    <location>
        <begin position="16"/>
        <end position="53"/>
    </location>
</feature>
<evidence type="ECO:0000256" key="3">
    <source>
        <dbReference type="SAM" id="SignalP"/>
    </source>
</evidence>
<evidence type="ECO:0000256" key="2">
    <source>
        <dbReference type="SAM" id="Phobius"/>
    </source>
</evidence>
<proteinExistence type="predicted"/>
<feature type="region of interest" description="Disordered" evidence="1">
    <location>
        <begin position="482"/>
        <end position="564"/>
    </location>
</feature>
<dbReference type="AlphaFoldDB" id="A0AAE0PA78"/>
<protein>
    <submittedName>
        <fullName evidence="4">Uncharacterized protein</fullName>
    </submittedName>
</protein>
<keyword evidence="2" id="KW-0812">Transmembrane</keyword>
<feature type="compositionally biased region" description="Low complexity" evidence="1">
    <location>
        <begin position="513"/>
        <end position="530"/>
    </location>
</feature>
<evidence type="ECO:0000313" key="4">
    <source>
        <dbReference type="EMBL" id="KAK3396178.1"/>
    </source>
</evidence>
<accession>A0AAE0PA78</accession>
<evidence type="ECO:0000256" key="1">
    <source>
        <dbReference type="SAM" id="MobiDB-lite"/>
    </source>
</evidence>
<keyword evidence="5" id="KW-1185">Reference proteome</keyword>
<feature type="region of interest" description="Disordered" evidence="1">
    <location>
        <begin position="248"/>
        <end position="270"/>
    </location>
</feature>
<dbReference type="Proteomes" id="UP001281003">
    <property type="component" value="Unassembled WGS sequence"/>
</dbReference>
<feature type="signal peptide" evidence="3">
    <location>
        <begin position="1"/>
        <end position="18"/>
    </location>
</feature>
<keyword evidence="2" id="KW-1133">Transmembrane helix</keyword>
<gene>
    <name evidence="4" type="ORF">B0T20DRAFT_454817</name>
</gene>
<name>A0AAE0PA78_SORBR</name>
<feature type="compositionally biased region" description="Polar residues" evidence="1">
    <location>
        <begin position="259"/>
        <end position="268"/>
    </location>
</feature>